<dbReference type="InterPro" id="IPR012340">
    <property type="entry name" value="NA-bd_OB-fold"/>
</dbReference>
<dbReference type="PANTHER" id="PTHR45786:SF74">
    <property type="entry name" value="ATP-DEPENDENT DNA HELICASE"/>
    <property type="match status" value="1"/>
</dbReference>
<dbReference type="Proteomes" id="UP001237642">
    <property type="component" value="Unassembled WGS sequence"/>
</dbReference>
<feature type="region of interest" description="Disordered" evidence="1">
    <location>
        <begin position="301"/>
        <end position="344"/>
    </location>
</feature>
<dbReference type="EMBL" id="JAUIZM010000002">
    <property type="protein sequence ID" value="KAK1397284.1"/>
    <property type="molecule type" value="Genomic_DNA"/>
</dbReference>
<feature type="region of interest" description="Disordered" evidence="1">
    <location>
        <begin position="776"/>
        <end position="803"/>
    </location>
</feature>
<feature type="compositionally biased region" description="Polar residues" evidence="1">
    <location>
        <begin position="301"/>
        <end position="335"/>
    </location>
</feature>
<reference evidence="2" key="1">
    <citation type="submission" date="2023-02" db="EMBL/GenBank/DDBJ databases">
        <title>Genome of toxic invasive species Heracleum sosnowskyi carries increased number of genes despite the absence of recent whole-genome duplications.</title>
        <authorList>
            <person name="Schelkunov M."/>
            <person name="Shtratnikova V."/>
            <person name="Makarenko M."/>
            <person name="Klepikova A."/>
            <person name="Omelchenko D."/>
            <person name="Novikova G."/>
            <person name="Obukhova E."/>
            <person name="Bogdanov V."/>
            <person name="Penin A."/>
            <person name="Logacheva M."/>
        </authorList>
    </citation>
    <scope>NUCLEOTIDE SEQUENCE</scope>
    <source>
        <strain evidence="2">Hsosn_3</strain>
        <tissue evidence="2">Leaf</tissue>
    </source>
</reference>
<name>A0AAD8J441_9APIA</name>
<dbReference type="Gene3D" id="2.40.50.140">
    <property type="entry name" value="Nucleic acid-binding proteins"/>
    <property type="match status" value="1"/>
</dbReference>
<protein>
    <recommendedName>
        <fullName evidence="4">Helitron helicase-like domain-containing protein</fullName>
    </recommendedName>
</protein>
<dbReference type="AlphaFoldDB" id="A0AAD8J441"/>
<evidence type="ECO:0000256" key="1">
    <source>
        <dbReference type="SAM" id="MobiDB-lite"/>
    </source>
</evidence>
<evidence type="ECO:0000313" key="3">
    <source>
        <dbReference type="Proteomes" id="UP001237642"/>
    </source>
</evidence>
<keyword evidence="3" id="KW-1185">Reference proteome</keyword>
<organism evidence="2 3">
    <name type="scientific">Heracleum sosnowskyi</name>
    <dbReference type="NCBI Taxonomy" id="360622"/>
    <lineage>
        <taxon>Eukaryota</taxon>
        <taxon>Viridiplantae</taxon>
        <taxon>Streptophyta</taxon>
        <taxon>Embryophyta</taxon>
        <taxon>Tracheophyta</taxon>
        <taxon>Spermatophyta</taxon>
        <taxon>Magnoliopsida</taxon>
        <taxon>eudicotyledons</taxon>
        <taxon>Gunneridae</taxon>
        <taxon>Pentapetalae</taxon>
        <taxon>asterids</taxon>
        <taxon>campanulids</taxon>
        <taxon>Apiales</taxon>
        <taxon>Apiaceae</taxon>
        <taxon>Apioideae</taxon>
        <taxon>apioid superclade</taxon>
        <taxon>Tordylieae</taxon>
        <taxon>Tordyliinae</taxon>
        <taxon>Heracleum</taxon>
    </lineage>
</organism>
<comment type="caution">
    <text evidence="2">The sequence shown here is derived from an EMBL/GenBank/DDBJ whole genome shotgun (WGS) entry which is preliminary data.</text>
</comment>
<accession>A0AAD8J441</accession>
<dbReference type="PANTHER" id="PTHR45786">
    <property type="entry name" value="DNA BINDING PROTEIN-LIKE"/>
    <property type="match status" value="1"/>
</dbReference>
<evidence type="ECO:0008006" key="4">
    <source>
        <dbReference type="Google" id="ProtNLM"/>
    </source>
</evidence>
<evidence type="ECO:0000313" key="2">
    <source>
        <dbReference type="EMBL" id="KAK1397284.1"/>
    </source>
</evidence>
<proteinExistence type="predicted"/>
<reference evidence="2" key="2">
    <citation type="submission" date="2023-05" db="EMBL/GenBank/DDBJ databases">
        <authorList>
            <person name="Schelkunov M.I."/>
        </authorList>
    </citation>
    <scope>NUCLEOTIDE SEQUENCE</scope>
    <source>
        <strain evidence="2">Hsosn_3</strain>
        <tissue evidence="2">Leaf</tissue>
    </source>
</reference>
<sequence>MKLKSLPEEELKSFSRNLFEENFQRDADHDDHDDEIEESLIDGAIVSDDGLFDSDDSYEEYCSTQSFGAHNHSESDSDIEDDMKFAGHRFIPLRREQVIPEEYASLGSPSVQCKYCGARMWKEERVNKDVTKGSPLFSMCCKKGDVKLPPTPPPPTYLMELYSDPEKSSSFQRSIRLYNAMFSFTSTGGNIDHSINKGGGPYIYRLNGQNHHLFGSLIPDDGDTPKFCQLYIYDTANEVNNRLRWVNVNDQKTVDEEVVEGLIQMFCTDDGSKAWHLFDSEEMIHGYKREKHPRKRQMIRNQGRSLNNSPTSCSVEGPLPTSNATSNDELSSSSHRGLKKKKENSSSVIGLPACVGRTPLGDITNKKVRRGLRCKMKLKSLPEEELKSFSRNLFEENFQRDADHDDHDDEIEESLIDGAVVSDDGLFDSDDSYEEYCSTQSFGAHNHSESDSDIEDDMKFAGHRFIPLRREQVIPEEYASLGSPSVQCKYCGARMWKEERVNKDVTKGSPLFSMCYKKGDVKLPPTPPPPTYLMELYSDPEKSSSFQRSIRLYNAMFSFTSTGGNIDHSINKGGGPYIYRLNGQNHHLFGSLIPDDGDTPKFCQLYIYDTANEVNNRLRWVNVNDQKTVDEEVVEDLIQMLDQSNELVDKFRMARDRYKIHVIASDDTGDLEVIMHDREVRTLIGRRARDVLDEVGNISSNSVSIQKKIYITYTTKPDSTQQTNIHALPACLNNLAKKNYTVMLTIREVNVVDHFQVYWTTNICNGFTSQQQQIMENNNDRPQSSSQATCSTYHEQGPSSGYM</sequence>
<gene>
    <name evidence="2" type="ORF">POM88_007147</name>
</gene>